<comment type="caution">
    <text evidence="5">The sequence shown here is derived from an EMBL/GenBank/DDBJ whole genome shotgun (WGS) entry which is preliminary data.</text>
</comment>
<evidence type="ECO:0000313" key="5">
    <source>
        <dbReference type="EMBL" id="KAH7116067.1"/>
    </source>
</evidence>
<feature type="domain" description="HTH La-type RNA-binding" evidence="4">
    <location>
        <begin position="14"/>
        <end position="104"/>
    </location>
</feature>
<evidence type="ECO:0000313" key="6">
    <source>
        <dbReference type="Proteomes" id="UP000700596"/>
    </source>
</evidence>
<evidence type="ECO:0000259" key="4">
    <source>
        <dbReference type="PROSITE" id="PS50961"/>
    </source>
</evidence>
<feature type="compositionally biased region" description="Low complexity" evidence="3">
    <location>
        <begin position="1"/>
        <end position="11"/>
    </location>
</feature>
<feature type="compositionally biased region" description="Basic and acidic residues" evidence="3">
    <location>
        <begin position="574"/>
        <end position="587"/>
    </location>
</feature>
<gene>
    <name evidence="5" type="ORF">B0J11DRAFT_443702</name>
</gene>
<evidence type="ECO:0000256" key="1">
    <source>
        <dbReference type="ARBA" id="ARBA00022884"/>
    </source>
</evidence>
<sequence>MESQARGQPEAEQPEAEHPDAPRVRRQVEFYFSDDNLITDLHLLQCCGGRENLPVSISRIRGFRRMRQFKDKKMVVAALRKSTFLEVTEDGKHIKRKVPLRGKCLLDPDFLADGQEDDEIAYDPRSKRAVQHPVPLLPQEKKVLPPGVTKAMLKPTGFEDNHTEGPLAPAEAEEELAMYDPDKHFLDRMELAIQRFKQKRRMHEMYAKIFNKWMRFGGVDSEPRMFGGVSRQEMKDMTAEEIARSTATHHIPWDRDDPKKWSVDFVGVAEAFLSSYYPMTYSHIPSQVKIACQVLRSFFQYLIFHGVCPEYNQEIELAKKLCDKADFELPLVGRAGIVLPGAFNVAASTIFKGHHSGIYTGASEWFQQMDQDEKDRLQVDSIGMQDEKALATFKTGVTIFGTDDQVELLYTTGPALSGLRVMITEDVNLEVVSIAPSSRQTRDIYTSQNALWRHKYLDLAPLGKLFCKPIVIANSYEYDLPPSVDPSDNSASLPSAKEYEFWVEDEVLEECFVGMKMEATVLTLEGGVVVLDRVKAAMCSFYKWLPNELWMARKPKEVKVIKKFGDEEEEGEGEGGRGEEQVAKGEFSDEEGEE</sequence>
<reference evidence="5" key="1">
    <citation type="journal article" date="2021" name="Nat. Commun.">
        <title>Genetic determinants of endophytism in the Arabidopsis root mycobiome.</title>
        <authorList>
            <person name="Mesny F."/>
            <person name="Miyauchi S."/>
            <person name="Thiergart T."/>
            <person name="Pickel B."/>
            <person name="Atanasova L."/>
            <person name="Karlsson M."/>
            <person name="Huettel B."/>
            <person name="Barry K.W."/>
            <person name="Haridas S."/>
            <person name="Chen C."/>
            <person name="Bauer D."/>
            <person name="Andreopoulos W."/>
            <person name="Pangilinan J."/>
            <person name="LaButti K."/>
            <person name="Riley R."/>
            <person name="Lipzen A."/>
            <person name="Clum A."/>
            <person name="Drula E."/>
            <person name="Henrissat B."/>
            <person name="Kohler A."/>
            <person name="Grigoriev I.V."/>
            <person name="Martin F.M."/>
            <person name="Hacquard S."/>
        </authorList>
    </citation>
    <scope>NUCLEOTIDE SEQUENCE</scope>
    <source>
        <strain evidence="5">MPI-CAGE-CH-0243</strain>
    </source>
</reference>
<dbReference type="GO" id="GO:0031047">
    <property type="term" value="P:regulatory ncRNA-mediated gene silencing"/>
    <property type="evidence" value="ECO:0007669"/>
    <property type="project" value="InterPro"/>
</dbReference>
<accession>A0A9P9DBS6</accession>
<organism evidence="5 6">
    <name type="scientific">Dendryphion nanum</name>
    <dbReference type="NCBI Taxonomy" id="256645"/>
    <lineage>
        <taxon>Eukaryota</taxon>
        <taxon>Fungi</taxon>
        <taxon>Dikarya</taxon>
        <taxon>Ascomycota</taxon>
        <taxon>Pezizomycotina</taxon>
        <taxon>Dothideomycetes</taxon>
        <taxon>Pleosporomycetidae</taxon>
        <taxon>Pleosporales</taxon>
        <taxon>Torulaceae</taxon>
        <taxon>Dendryphion</taxon>
    </lineage>
</organism>
<dbReference type="SMART" id="SM00715">
    <property type="entry name" value="LA"/>
    <property type="match status" value="1"/>
</dbReference>
<feature type="region of interest" description="Disordered" evidence="3">
    <location>
        <begin position="564"/>
        <end position="594"/>
    </location>
</feature>
<dbReference type="GO" id="GO:0033167">
    <property type="term" value="C:ARC complex"/>
    <property type="evidence" value="ECO:0007669"/>
    <property type="project" value="InterPro"/>
</dbReference>
<evidence type="ECO:0000256" key="2">
    <source>
        <dbReference type="PROSITE-ProRule" id="PRU00332"/>
    </source>
</evidence>
<dbReference type="InterPro" id="IPR045180">
    <property type="entry name" value="La_dom_prot"/>
</dbReference>
<keyword evidence="1 2" id="KW-0694">RNA-binding</keyword>
<dbReference type="InterPro" id="IPR036388">
    <property type="entry name" value="WH-like_DNA-bd_sf"/>
</dbReference>
<dbReference type="Proteomes" id="UP000700596">
    <property type="component" value="Unassembled WGS sequence"/>
</dbReference>
<dbReference type="InterPro" id="IPR018606">
    <property type="entry name" value="Arb1"/>
</dbReference>
<dbReference type="SUPFAM" id="SSF46785">
    <property type="entry name" value="Winged helix' DNA-binding domain"/>
    <property type="match status" value="1"/>
</dbReference>
<dbReference type="InterPro" id="IPR036390">
    <property type="entry name" value="WH_DNA-bd_sf"/>
</dbReference>
<dbReference type="EMBL" id="JAGMWT010000015">
    <property type="protein sequence ID" value="KAH7116067.1"/>
    <property type="molecule type" value="Genomic_DNA"/>
</dbReference>
<dbReference type="PANTHER" id="PTHR22792:SF140">
    <property type="entry name" value="ACHILLES, ISOFORM A"/>
    <property type="match status" value="1"/>
</dbReference>
<dbReference type="AlphaFoldDB" id="A0A9P9DBS6"/>
<dbReference type="PROSITE" id="PS50961">
    <property type="entry name" value="HTH_LA"/>
    <property type="match status" value="1"/>
</dbReference>
<dbReference type="InterPro" id="IPR006630">
    <property type="entry name" value="La_HTH"/>
</dbReference>
<dbReference type="Pfam" id="PF09692">
    <property type="entry name" value="Arb1"/>
    <property type="match status" value="1"/>
</dbReference>
<dbReference type="OrthoDB" id="435402at2759"/>
<keyword evidence="6" id="KW-1185">Reference proteome</keyword>
<evidence type="ECO:0000256" key="3">
    <source>
        <dbReference type="SAM" id="MobiDB-lite"/>
    </source>
</evidence>
<name>A0A9P9DBS6_9PLEO</name>
<proteinExistence type="predicted"/>
<dbReference type="Gene3D" id="1.10.10.10">
    <property type="entry name" value="Winged helix-like DNA-binding domain superfamily/Winged helix DNA-binding domain"/>
    <property type="match status" value="1"/>
</dbReference>
<protein>
    <submittedName>
        <fullName evidence="5">Argonaute siRNA chaperone complex subunit Arb1-domain-containing protein</fullName>
    </submittedName>
</protein>
<feature type="region of interest" description="Disordered" evidence="3">
    <location>
        <begin position="1"/>
        <end position="23"/>
    </location>
</feature>
<dbReference type="Pfam" id="PF05383">
    <property type="entry name" value="La"/>
    <property type="match status" value="1"/>
</dbReference>
<dbReference type="GO" id="GO:0003729">
    <property type="term" value="F:mRNA binding"/>
    <property type="evidence" value="ECO:0007669"/>
    <property type="project" value="TreeGrafter"/>
</dbReference>
<dbReference type="PANTHER" id="PTHR22792">
    <property type="entry name" value="LUPUS LA PROTEIN-RELATED"/>
    <property type="match status" value="1"/>
</dbReference>